<evidence type="ECO:0000313" key="3">
    <source>
        <dbReference type="Proteomes" id="UP001500742"/>
    </source>
</evidence>
<protein>
    <submittedName>
        <fullName evidence="2">Uncharacterized protein</fullName>
    </submittedName>
</protein>
<evidence type="ECO:0000256" key="1">
    <source>
        <dbReference type="SAM" id="MobiDB-lite"/>
    </source>
</evidence>
<proteinExistence type="predicted"/>
<reference evidence="3" key="1">
    <citation type="journal article" date="2019" name="Int. J. Syst. Evol. Microbiol.">
        <title>The Global Catalogue of Microorganisms (GCM) 10K type strain sequencing project: providing services to taxonomists for standard genome sequencing and annotation.</title>
        <authorList>
            <consortium name="The Broad Institute Genomics Platform"/>
            <consortium name="The Broad Institute Genome Sequencing Center for Infectious Disease"/>
            <person name="Wu L."/>
            <person name="Ma J."/>
        </authorList>
    </citation>
    <scope>NUCLEOTIDE SEQUENCE [LARGE SCALE GENOMIC DNA]</scope>
    <source>
        <strain evidence="3">JCM 16601</strain>
    </source>
</reference>
<name>A0ABP7PF25_9SPHI</name>
<dbReference type="Proteomes" id="UP001500742">
    <property type="component" value="Unassembled WGS sequence"/>
</dbReference>
<gene>
    <name evidence="2" type="ORF">GCM10022210_11190</name>
</gene>
<dbReference type="EMBL" id="BAAAZC010000008">
    <property type="protein sequence ID" value="GAA3964560.1"/>
    <property type="molecule type" value="Genomic_DNA"/>
</dbReference>
<organism evidence="2 3">
    <name type="scientific">Mucilaginibacter dorajii</name>
    <dbReference type="NCBI Taxonomy" id="692994"/>
    <lineage>
        <taxon>Bacteria</taxon>
        <taxon>Pseudomonadati</taxon>
        <taxon>Bacteroidota</taxon>
        <taxon>Sphingobacteriia</taxon>
        <taxon>Sphingobacteriales</taxon>
        <taxon>Sphingobacteriaceae</taxon>
        <taxon>Mucilaginibacter</taxon>
    </lineage>
</organism>
<feature type="compositionally biased region" description="Basic and acidic residues" evidence="1">
    <location>
        <begin position="20"/>
        <end position="40"/>
    </location>
</feature>
<sequence>MVFLLFLVSIDKIKVGKKESRIKSQESRQDYGAENKRSHGSELQQYWTKANLIIVAIF</sequence>
<accession>A0ABP7PF25</accession>
<feature type="region of interest" description="Disordered" evidence="1">
    <location>
        <begin position="20"/>
        <end position="41"/>
    </location>
</feature>
<keyword evidence="3" id="KW-1185">Reference proteome</keyword>
<comment type="caution">
    <text evidence="2">The sequence shown here is derived from an EMBL/GenBank/DDBJ whole genome shotgun (WGS) entry which is preliminary data.</text>
</comment>
<evidence type="ECO:0000313" key="2">
    <source>
        <dbReference type="EMBL" id="GAA3964560.1"/>
    </source>
</evidence>